<feature type="chain" id="PRO_5037183068" evidence="2">
    <location>
        <begin position="27"/>
        <end position="237"/>
    </location>
</feature>
<evidence type="ECO:0000313" key="3">
    <source>
        <dbReference type="Proteomes" id="UP000887565"/>
    </source>
</evidence>
<dbReference type="Proteomes" id="UP000887565">
    <property type="component" value="Unplaced"/>
</dbReference>
<name>A0A915IVR5_ROMCU</name>
<sequence>AIWVAFSASILAAASFLTSIFPPASAVTFVSWTIGRATAVATFSTAGAGAASSLFDTLFSLLLLFGDSSASLLFGDSSASAAEVFSSSAAKSAALSTPSEDEDDDEEHLQSISSRNVKKKSVGHDRNSKILRGGKISITTPVTSKKRPCFSAKKQGATTVDNDRLNREIKRALRSHEFDQTIYHLGKIGTKPSRPLVNLTESCMKLYPTGCFYHKNIYPDNCNRTKCNSIMMDLGLL</sequence>
<organism evidence="3 4">
    <name type="scientific">Romanomermis culicivorax</name>
    <name type="common">Nematode worm</name>
    <dbReference type="NCBI Taxonomy" id="13658"/>
    <lineage>
        <taxon>Eukaryota</taxon>
        <taxon>Metazoa</taxon>
        <taxon>Ecdysozoa</taxon>
        <taxon>Nematoda</taxon>
        <taxon>Enoplea</taxon>
        <taxon>Dorylaimia</taxon>
        <taxon>Mermithida</taxon>
        <taxon>Mermithoidea</taxon>
        <taxon>Mermithidae</taxon>
        <taxon>Romanomermis</taxon>
    </lineage>
</organism>
<keyword evidence="3" id="KW-1185">Reference proteome</keyword>
<accession>A0A915IVR5</accession>
<dbReference type="AlphaFoldDB" id="A0A915IVR5"/>
<keyword evidence="2" id="KW-0732">Signal</keyword>
<evidence type="ECO:0000256" key="1">
    <source>
        <dbReference type="SAM" id="MobiDB-lite"/>
    </source>
</evidence>
<proteinExistence type="predicted"/>
<protein>
    <submittedName>
        <fullName evidence="4">Uncharacterized protein</fullName>
    </submittedName>
</protein>
<reference evidence="4" key="1">
    <citation type="submission" date="2022-11" db="UniProtKB">
        <authorList>
            <consortium name="WormBaseParasite"/>
        </authorList>
    </citation>
    <scope>IDENTIFICATION</scope>
</reference>
<feature type="signal peptide" evidence="2">
    <location>
        <begin position="1"/>
        <end position="26"/>
    </location>
</feature>
<evidence type="ECO:0000313" key="4">
    <source>
        <dbReference type="WBParaSite" id="nRc.2.0.1.t18295-RA"/>
    </source>
</evidence>
<feature type="region of interest" description="Disordered" evidence="1">
    <location>
        <begin position="95"/>
        <end position="124"/>
    </location>
</feature>
<dbReference type="WBParaSite" id="nRc.2.0.1.t18295-RA">
    <property type="protein sequence ID" value="nRc.2.0.1.t18295-RA"/>
    <property type="gene ID" value="nRc.2.0.1.g18295"/>
</dbReference>
<evidence type="ECO:0000256" key="2">
    <source>
        <dbReference type="SAM" id="SignalP"/>
    </source>
</evidence>